<comment type="caution">
    <text evidence="1">The sequence shown here is derived from an EMBL/GenBank/DDBJ whole genome shotgun (WGS) entry which is preliminary data.</text>
</comment>
<reference evidence="1" key="1">
    <citation type="submission" date="2022-07" db="EMBL/GenBank/DDBJ databases">
        <title>Genome Sequence of Physisporinus lineatus.</title>
        <authorList>
            <person name="Buettner E."/>
        </authorList>
    </citation>
    <scope>NUCLEOTIDE SEQUENCE</scope>
    <source>
        <strain evidence="1">VT162</strain>
    </source>
</reference>
<keyword evidence="2" id="KW-1185">Reference proteome</keyword>
<accession>A0AAD5YJ41</accession>
<dbReference type="Proteomes" id="UP001212997">
    <property type="component" value="Unassembled WGS sequence"/>
</dbReference>
<organism evidence="1 2">
    <name type="scientific">Meripilus lineatus</name>
    <dbReference type="NCBI Taxonomy" id="2056292"/>
    <lineage>
        <taxon>Eukaryota</taxon>
        <taxon>Fungi</taxon>
        <taxon>Dikarya</taxon>
        <taxon>Basidiomycota</taxon>
        <taxon>Agaricomycotina</taxon>
        <taxon>Agaricomycetes</taxon>
        <taxon>Polyporales</taxon>
        <taxon>Meripilaceae</taxon>
        <taxon>Meripilus</taxon>
    </lineage>
</organism>
<evidence type="ECO:0008006" key="3">
    <source>
        <dbReference type="Google" id="ProtNLM"/>
    </source>
</evidence>
<evidence type="ECO:0000313" key="2">
    <source>
        <dbReference type="Proteomes" id="UP001212997"/>
    </source>
</evidence>
<gene>
    <name evidence="1" type="ORF">NLI96_g3402</name>
</gene>
<proteinExistence type="predicted"/>
<dbReference type="EMBL" id="JANAWD010000086">
    <property type="protein sequence ID" value="KAJ3487627.1"/>
    <property type="molecule type" value="Genomic_DNA"/>
</dbReference>
<evidence type="ECO:0000313" key="1">
    <source>
        <dbReference type="EMBL" id="KAJ3487627.1"/>
    </source>
</evidence>
<name>A0AAD5YJ41_9APHY</name>
<dbReference type="AlphaFoldDB" id="A0AAD5YJ41"/>
<sequence length="376" mass="42582">MISRLGRHCMELSYETYILIVRHVATRSELASLCSVSKPFRRAAERLLYNTLSLKGPDTSIELSRVLSTTPRLAFLVEALSIYASGNGSDSEDSPVPLPEDYWTSIASALAKLHRLRFLNVFIEGANDGSQAWVLAGCPFQLRTFHCDFEWDEHLSDFLDTQLQLSDLYIADFKPPSPESPPQSLDPRPLPRLATLECTYMEAASALVPGRPVTRLKTCFSASQVDEKRAEMRTLFSNIRRSRRHLRSLDIADASYTQDFSLELLTMAVNTFSSSNHLRYLGTLVLPVGGRERLAFYGTLMRLSRLQCVEVEVTDWDPTPTTPAALRALTFELRIYCPSVSRVVYVCDFDRVVMKVTNSRCFLDEEVNTDTLWREV</sequence>
<protein>
    <recommendedName>
        <fullName evidence="3">F-box domain-containing protein</fullName>
    </recommendedName>
</protein>